<dbReference type="RefSeq" id="WP_378069288.1">
    <property type="nucleotide sequence ID" value="NZ_JBHSBL010000019.1"/>
</dbReference>
<dbReference type="EMBL" id="JBHSBL010000019">
    <property type="protein sequence ID" value="MFC4068388.1"/>
    <property type="molecule type" value="Genomic_DNA"/>
</dbReference>
<evidence type="ECO:0000313" key="1">
    <source>
        <dbReference type="EMBL" id="MFC4068388.1"/>
    </source>
</evidence>
<gene>
    <name evidence="1" type="ORF">ACFO0C_25960</name>
</gene>
<reference evidence="2" key="1">
    <citation type="journal article" date="2019" name="Int. J. Syst. Evol. Microbiol.">
        <title>The Global Catalogue of Microorganisms (GCM) 10K type strain sequencing project: providing services to taxonomists for standard genome sequencing and annotation.</title>
        <authorList>
            <consortium name="The Broad Institute Genomics Platform"/>
            <consortium name="The Broad Institute Genome Sequencing Center for Infectious Disease"/>
            <person name="Wu L."/>
            <person name="Ma J."/>
        </authorList>
    </citation>
    <scope>NUCLEOTIDE SEQUENCE [LARGE SCALE GENOMIC DNA]</scope>
    <source>
        <strain evidence="2">TBRC 5832</strain>
    </source>
</reference>
<accession>A0ABV8IVT2</accession>
<proteinExistence type="predicted"/>
<dbReference type="SUPFAM" id="SSF48371">
    <property type="entry name" value="ARM repeat"/>
    <property type="match status" value="1"/>
</dbReference>
<protein>
    <recommendedName>
        <fullName evidence="3">HEAT repeat domain-containing protein</fullName>
    </recommendedName>
</protein>
<keyword evidence="2" id="KW-1185">Reference proteome</keyword>
<name>A0ABV8IVT2_9ACTN</name>
<organism evidence="1 2">
    <name type="scientific">Actinoplanes subglobosus</name>
    <dbReference type="NCBI Taxonomy" id="1547892"/>
    <lineage>
        <taxon>Bacteria</taxon>
        <taxon>Bacillati</taxon>
        <taxon>Actinomycetota</taxon>
        <taxon>Actinomycetes</taxon>
        <taxon>Micromonosporales</taxon>
        <taxon>Micromonosporaceae</taxon>
        <taxon>Actinoplanes</taxon>
    </lineage>
</organism>
<dbReference type="Proteomes" id="UP001595867">
    <property type="component" value="Unassembled WGS sequence"/>
</dbReference>
<evidence type="ECO:0008006" key="3">
    <source>
        <dbReference type="Google" id="ProtNLM"/>
    </source>
</evidence>
<sequence length="291" mass="31238">MIGLHQIAWGELHHAYGPAVDVPGHLRALRSPDPAVRGHALNALSISVCHQGTRWEVSPAVIPFLVALIDDPRTPARGDLLHLLTSITVGTRRDDDLPFDPARQFAATGLLDGRDTTALVNRFHLGDDEYTDEETTLLDAVAVGWAADCYRRCAGFAPTISRWTGDPDDEVAARAAALTAWFPSDPATVTTWLTVPAGREQPRSSANLALAHCPTQDTAVDAALRDMTVTGSDLVAVTAAVAVAYRKGPEIDPSALGTLIDASEQESLRDVTGWNRATRGFVMRALRHTGL</sequence>
<evidence type="ECO:0000313" key="2">
    <source>
        <dbReference type="Proteomes" id="UP001595867"/>
    </source>
</evidence>
<dbReference type="InterPro" id="IPR016024">
    <property type="entry name" value="ARM-type_fold"/>
</dbReference>
<comment type="caution">
    <text evidence="1">The sequence shown here is derived from an EMBL/GenBank/DDBJ whole genome shotgun (WGS) entry which is preliminary data.</text>
</comment>